<keyword evidence="6" id="KW-0998">Cell outer membrane</keyword>
<evidence type="ECO:0000259" key="8">
    <source>
        <dbReference type="Pfam" id="PF25183"/>
    </source>
</evidence>
<protein>
    <submittedName>
        <fullName evidence="9">Cna B domain protein</fullName>
    </submittedName>
</protein>
<dbReference type="GO" id="GO:0009279">
    <property type="term" value="C:cell outer membrane"/>
    <property type="evidence" value="ECO:0007669"/>
    <property type="project" value="UniProtKB-SubCell"/>
</dbReference>
<keyword evidence="7" id="KW-0732">Signal</keyword>
<gene>
    <name evidence="9" type="ordered locus">AciPR4_1531</name>
</gene>
<keyword evidence="10" id="KW-1185">Reference proteome</keyword>
<evidence type="ECO:0000256" key="6">
    <source>
        <dbReference type="ARBA" id="ARBA00023237"/>
    </source>
</evidence>
<dbReference type="GO" id="GO:0030246">
    <property type="term" value="F:carbohydrate binding"/>
    <property type="evidence" value="ECO:0007669"/>
    <property type="project" value="InterPro"/>
</dbReference>
<keyword evidence="3" id="KW-1134">Transmembrane beta strand</keyword>
<proteinExistence type="predicted"/>
<dbReference type="EMBL" id="CP002467">
    <property type="protein sequence ID" value="ADV82353.1"/>
    <property type="molecule type" value="Genomic_DNA"/>
</dbReference>
<evidence type="ECO:0000256" key="7">
    <source>
        <dbReference type="SAM" id="SignalP"/>
    </source>
</evidence>
<name>E8V1S2_TERSS</name>
<comment type="subcellular location">
    <subcellularLocation>
        <location evidence="1">Cell outer membrane</location>
        <topology evidence="1">Multi-pass membrane protein</topology>
    </subcellularLocation>
</comment>
<dbReference type="Gene3D" id="2.40.170.20">
    <property type="entry name" value="TonB-dependent receptor, beta-barrel domain"/>
    <property type="match status" value="1"/>
</dbReference>
<dbReference type="STRING" id="401053.AciPR4_1531"/>
<dbReference type="GO" id="GO:0015344">
    <property type="term" value="F:siderophore uptake transmembrane transporter activity"/>
    <property type="evidence" value="ECO:0007669"/>
    <property type="project" value="TreeGrafter"/>
</dbReference>
<dbReference type="InterPro" id="IPR057601">
    <property type="entry name" value="Oar-like_b-barrel"/>
</dbReference>
<dbReference type="Pfam" id="PF13620">
    <property type="entry name" value="CarboxypepD_reg"/>
    <property type="match status" value="1"/>
</dbReference>
<dbReference type="SUPFAM" id="SSF56935">
    <property type="entry name" value="Porins"/>
    <property type="match status" value="1"/>
</dbReference>
<reference evidence="9 10" key="1">
    <citation type="journal article" date="2012" name="Stand. Genomic Sci.">
        <title>Complete genome sequence of Terriglobus saanensis type strain SP1PR4(T), an Acidobacteria from tundra soil.</title>
        <authorList>
            <person name="Rawat S.R."/>
            <person name="Mannisto M.K."/>
            <person name="Starovoytov V."/>
            <person name="Goodwin L."/>
            <person name="Nolan M."/>
            <person name="Hauser L."/>
            <person name="Land M."/>
            <person name="Davenport K.W."/>
            <person name="Woyke T."/>
            <person name="Haggblom M.M."/>
        </authorList>
    </citation>
    <scope>NUCLEOTIDE SEQUENCE</scope>
    <source>
        <strain evidence="10">ATCC BAA-1853 / DSM 23119 / SP1PR4</strain>
    </source>
</reference>
<evidence type="ECO:0000256" key="3">
    <source>
        <dbReference type="ARBA" id="ARBA00022452"/>
    </source>
</evidence>
<dbReference type="eggNOG" id="COG1629">
    <property type="taxonomic scope" value="Bacteria"/>
</dbReference>
<dbReference type="PANTHER" id="PTHR30069:SF46">
    <property type="entry name" value="OAR PROTEIN"/>
    <property type="match status" value="1"/>
</dbReference>
<dbReference type="GO" id="GO:0044718">
    <property type="term" value="P:siderophore transmembrane transport"/>
    <property type="evidence" value="ECO:0007669"/>
    <property type="project" value="TreeGrafter"/>
</dbReference>
<evidence type="ECO:0000313" key="9">
    <source>
        <dbReference type="EMBL" id="ADV82353.1"/>
    </source>
</evidence>
<dbReference type="SUPFAM" id="SSF49452">
    <property type="entry name" value="Starch-binding domain-like"/>
    <property type="match status" value="1"/>
</dbReference>
<keyword evidence="2" id="KW-0813">Transport</keyword>
<evidence type="ECO:0000256" key="4">
    <source>
        <dbReference type="ARBA" id="ARBA00022692"/>
    </source>
</evidence>
<feature type="signal peptide" evidence="7">
    <location>
        <begin position="1"/>
        <end position="22"/>
    </location>
</feature>
<accession>E8V1S2</accession>
<dbReference type="RefSeq" id="WP_013568086.1">
    <property type="nucleotide sequence ID" value="NC_014963.1"/>
</dbReference>
<keyword evidence="4" id="KW-0812">Transmembrane</keyword>
<dbReference type="InterPro" id="IPR013784">
    <property type="entry name" value="Carb-bd-like_fold"/>
</dbReference>
<evidence type="ECO:0000256" key="5">
    <source>
        <dbReference type="ARBA" id="ARBA00023136"/>
    </source>
</evidence>
<evidence type="ECO:0000256" key="2">
    <source>
        <dbReference type="ARBA" id="ARBA00022448"/>
    </source>
</evidence>
<keyword evidence="5" id="KW-0472">Membrane</keyword>
<dbReference type="InterPro" id="IPR039426">
    <property type="entry name" value="TonB-dep_rcpt-like"/>
</dbReference>
<feature type="domain" description="TonB-dependent transporter Oar-like beta-barrel" evidence="8">
    <location>
        <begin position="247"/>
        <end position="1085"/>
    </location>
</feature>
<dbReference type="Proteomes" id="UP000006844">
    <property type="component" value="Chromosome"/>
</dbReference>
<evidence type="ECO:0000313" key="10">
    <source>
        <dbReference type="Proteomes" id="UP000006844"/>
    </source>
</evidence>
<dbReference type="InterPro" id="IPR036942">
    <property type="entry name" value="Beta-barrel_TonB_sf"/>
</dbReference>
<dbReference type="PANTHER" id="PTHR30069">
    <property type="entry name" value="TONB-DEPENDENT OUTER MEMBRANE RECEPTOR"/>
    <property type="match status" value="1"/>
</dbReference>
<dbReference type="KEGG" id="tsa:AciPR4_1531"/>
<dbReference type="Pfam" id="PF25183">
    <property type="entry name" value="OMP_b-brl_4"/>
    <property type="match status" value="1"/>
</dbReference>
<dbReference type="Gene3D" id="2.60.40.1120">
    <property type="entry name" value="Carboxypeptidase-like, regulatory domain"/>
    <property type="match status" value="1"/>
</dbReference>
<dbReference type="HOGENOM" id="CLU_006298_0_0_0"/>
<organism evidence="9 10">
    <name type="scientific">Terriglobus saanensis (strain ATCC BAA-1853 / DSM 23119 / SP1PR4)</name>
    <dbReference type="NCBI Taxonomy" id="401053"/>
    <lineage>
        <taxon>Bacteria</taxon>
        <taxon>Pseudomonadati</taxon>
        <taxon>Acidobacteriota</taxon>
        <taxon>Terriglobia</taxon>
        <taxon>Terriglobales</taxon>
        <taxon>Acidobacteriaceae</taxon>
        <taxon>Terriglobus</taxon>
    </lineage>
</organism>
<feature type="chain" id="PRO_5003232950" evidence="7">
    <location>
        <begin position="23"/>
        <end position="1092"/>
    </location>
</feature>
<sequence length="1092" mass="117933">MSFFRKLAAPFLVIFLSSALMLAQSSNATLSGFVRDASGAFIPNATVTVEAIATHQKYTTTTSESGSYAVVDLPVGDYTVSTRANGFKVSVVPKITLQTAQAAALDVMLVAGAVSEQVTVTTAVPIINSQDSSVGQVVEGKSIEAVALNGRQFWNLVALTPGATYTPGGQGTRTGGGSLRSSSVAVQINGTGFIFNGWSLDGVDITEYEQGGTNVQPNVDSLAEFKVLGANMPASYGNTPNVVAATMKSGTNSFHGTVFEFLRNDAADAHNYFARTNKNILKRHQFGGVVGGPIIKDKLFFFSDFEETRQSQGITYANIVPTDAMRKGDFSAAAKKPINPATGLRFTNDQVPISPQAAFFLKFMPTQSQANFSAPQKLLIMKGDGKVDWAMGTRDHWMARYSIADNDEQDPNAFQALGIQSLNSRAQNIALTESHTFGGKWLNEAKFGLYKDIFLFGAVLPGTNFLAGAGITGFELSQITPSFPYITLTGYTPFNGSGVNNLPKSNRIRTWQYADTVSYTSGGHEISAGVQVLHQRHTFFNGQNQEGSFSFTTNYTGDAFSDFLLGYPAAVTRAYPLDLYGSTGNWLAFFAQDNWRPRPDLTLNMGLRYEHDPFYDGLNGQANAIDYSTGKLVVPTHNGGMLINPNAQPVMPQLIPLFSDRLLSSESLHLPQSIHRTGPGVFAPRVGLAYRVGNSDKTVIRAAYGLFPIYFDSNMSLQWVKAPPFEVVQTVNTSSKTTPPFTFQNPFNGQPLVSANPNPGVACPGTTVAYLSCLQPAIWTSPIDMKHTYMHQYNLAIQHQLMNNLSLEVAYVGNNTKHNQLISTPDNVPNPGAGSIQNRRPFPQWGVFNLGNTYGSANYNALQVKAEKRYSNGFQLLGSYAWSRCLDNGSSESGPQSLGQLSRYYAPCDHNLMHVLTISSVYSFPVGHGHYFLSNATGVVNQVVSGWEIAGIYTARSGLPFTPVLSSDVANNGTSGQFPNRAPGAFAGAVGNPTPQRWFDPSVFSSPTAFTFGNSGRNILTGDGLVQLDMTLKKTFPIHEAANAEFRFEAFNVANHPTFTNPNASIGSNSAGIVNSTLNAARTLQIALKINF</sequence>
<evidence type="ECO:0000256" key="1">
    <source>
        <dbReference type="ARBA" id="ARBA00004571"/>
    </source>
</evidence>
<dbReference type="AlphaFoldDB" id="E8V1S2"/>